<reference evidence="3" key="2">
    <citation type="submission" date="2020-08" db="EMBL/GenBank/DDBJ databases">
        <title>Plant Genome Project.</title>
        <authorList>
            <person name="Zhang R.-G."/>
        </authorList>
    </citation>
    <scope>NUCLEOTIDE SEQUENCE</scope>
    <source>
        <strain evidence="3">Huo1</strain>
        <tissue evidence="3">Leaf</tissue>
    </source>
</reference>
<accession>A0A8X8Z861</accession>
<feature type="region of interest" description="Disordered" evidence="1">
    <location>
        <begin position="88"/>
        <end position="114"/>
    </location>
</feature>
<protein>
    <recommendedName>
        <fullName evidence="2">GUN4-like domain-containing protein</fullName>
    </recommendedName>
</protein>
<dbReference type="Pfam" id="PF05419">
    <property type="entry name" value="GUN4"/>
    <property type="match status" value="1"/>
</dbReference>
<dbReference type="PANTHER" id="PTHR34800:SF1">
    <property type="entry name" value="TETRAPYRROLE-BINDING PROTEIN, CHLOROPLASTIC"/>
    <property type="match status" value="1"/>
</dbReference>
<sequence length="114" mass="12856">MWSESHLKEKVQFIHAEALQKIDALWWQHSDGKFGYGVQRRIWKKLNGDFTAFFIKVGWMKKLESSEVKQYNYRELSYGVYVGDGGGAAGGASPADECAERDSAAQLHSQPPGF</sequence>
<evidence type="ECO:0000256" key="1">
    <source>
        <dbReference type="SAM" id="MobiDB-lite"/>
    </source>
</evidence>
<proteinExistence type="predicted"/>
<keyword evidence="4" id="KW-1185">Reference proteome</keyword>
<dbReference type="EMBL" id="PNBA02000017">
    <property type="protein sequence ID" value="KAG6395366.1"/>
    <property type="molecule type" value="Genomic_DNA"/>
</dbReference>
<dbReference type="Proteomes" id="UP000298416">
    <property type="component" value="Unassembled WGS sequence"/>
</dbReference>
<dbReference type="PANTHER" id="PTHR34800">
    <property type="entry name" value="TETRAPYRROLE-BINDING PROTEIN, CHLOROPLASTIC"/>
    <property type="match status" value="1"/>
</dbReference>
<dbReference type="GO" id="GO:0009507">
    <property type="term" value="C:chloroplast"/>
    <property type="evidence" value="ECO:0007669"/>
    <property type="project" value="TreeGrafter"/>
</dbReference>
<organism evidence="3">
    <name type="scientific">Salvia splendens</name>
    <name type="common">Scarlet sage</name>
    <dbReference type="NCBI Taxonomy" id="180675"/>
    <lineage>
        <taxon>Eukaryota</taxon>
        <taxon>Viridiplantae</taxon>
        <taxon>Streptophyta</taxon>
        <taxon>Embryophyta</taxon>
        <taxon>Tracheophyta</taxon>
        <taxon>Spermatophyta</taxon>
        <taxon>Magnoliopsida</taxon>
        <taxon>eudicotyledons</taxon>
        <taxon>Gunneridae</taxon>
        <taxon>Pentapetalae</taxon>
        <taxon>asterids</taxon>
        <taxon>lamiids</taxon>
        <taxon>Lamiales</taxon>
        <taxon>Lamiaceae</taxon>
        <taxon>Nepetoideae</taxon>
        <taxon>Mentheae</taxon>
        <taxon>Salviinae</taxon>
        <taxon>Salvia</taxon>
        <taxon>Salvia subgen. Calosphace</taxon>
        <taxon>core Calosphace</taxon>
    </lineage>
</organism>
<reference evidence="3" key="1">
    <citation type="submission" date="2018-01" db="EMBL/GenBank/DDBJ databases">
        <authorList>
            <person name="Mao J.F."/>
        </authorList>
    </citation>
    <scope>NUCLEOTIDE SEQUENCE</scope>
    <source>
        <strain evidence="3">Huo1</strain>
        <tissue evidence="3">Leaf</tissue>
    </source>
</reference>
<comment type="caution">
    <text evidence="3">The sequence shown here is derived from an EMBL/GenBank/DDBJ whole genome shotgun (WGS) entry which is preliminary data.</text>
</comment>
<dbReference type="GO" id="GO:0010019">
    <property type="term" value="P:chloroplast-nucleus signaling pathway"/>
    <property type="evidence" value="ECO:0007669"/>
    <property type="project" value="TreeGrafter"/>
</dbReference>
<evidence type="ECO:0000259" key="2">
    <source>
        <dbReference type="Pfam" id="PF05419"/>
    </source>
</evidence>
<name>A0A8X8Z861_SALSN</name>
<dbReference type="Gene3D" id="1.10.10.1770">
    <property type="entry name" value="Gun4-like"/>
    <property type="match status" value="1"/>
</dbReference>
<dbReference type="SUPFAM" id="SSF140869">
    <property type="entry name" value="GUN4-like"/>
    <property type="match status" value="1"/>
</dbReference>
<dbReference type="GO" id="GO:0046906">
    <property type="term" value="F:tetrapyrrole binding"/>
    <property type="evidence" value="ECO:0007669"/>
    <property type="project" value="TreeGrafter"/>
</dbReference>
<gene>
    <name evidence="3" type="ORF">SASPL_146009</name>
</gene>
<dbReference type="AlphaFoldDB" id="A0A8X8Z861"/>
<dbReference type="InterPro" id="IPR037215">
    <property type="entry name" value="GUN4-like_sf"/>
</dbReference>
<feature type="domain" description="GUN4-like" evidence="2">
    <location>
        <begin position="9"/>
        <end position="71"/>
    </location>
</feature>
<evidence type="ECO:0000313" key="3">
    <source>
        <dbReference type="EMBL" id="KAG6395366.1"/>
    </source>
</evidence>
<dbReference type="InterPro" id="IPR008629">
    <property type="entry name" value="GUN4-like"/>
</dbReference>
<evidence type="ECO:0000313" key="4">
    <source>
        <dbReference type="Proteomes" id="UP000298416"/>
    </source>
</evidence>